<keyword evidence="4" id="KW-1185">Reference proteome</keyword>
<accession>A0A4P6UZZ4</accession>
<evidence type="ECO:0000256" key="1">
    <source>
        <dbReference type="SAM" id="SignalP"/>
    </source>
</evidence>
<dbReference type="Pfam" id="PF05901">
    <property type="entry name" value="Excalibur"/>
    <property type="match status" value="1"/>
</dbReference>
<name>A0A4P6UZZ4_9HYPH</name>
<feature type="chain" id="PRO_5020762331" evidence="1">
    <location>
        <begin position="25"/>
        <end position="60"/>
    </location>
</feature>
<evidence type="ECO:0000259" key="2">
    <source>
        <dbReference type="Pfam" id="PF05901"/>
    </source>
</evidence>
<protein>
    <submittedName>
        <fullName evidence="3">Excalibur calcium-binding domain-containing protein</fullName>
    </submittedName>
</protein>
<dbReference type="GeneID" id="90766769"/>
<dbReference type="Proteomes" id="UP000293719">
    <property type="component" value="Chromosome"/>
</dbReference>
<evidence type="ECO:0000313" key="4">
    <source>
        <dbReference type="Proteomes" id="UP000293719"/>
    </source>
</evidence>
<dbReference type="EMBL" id="CP036532">
    <property type="protein sequence ID" value="QBK30123.1"/>
    <property type="molecule type" value="Genomic_DNA"/>
</dbReference>
<dbReference type="RefSeq" id="WP_131615825.1">
    <property type="nucleotide sequence ID" value="NZ_CP036532.1"/>
</dbReference>
<organism evidence="3 4">
    <name type="scientific">Roseitalea porphyridii</name>
    <dbReference type="NCBI Taxonomy" id="1852022"/>
    <lineage>
        <taxon>Bacteria</taxon>
        <taxon>Pseudomonadati</taxon>
        <taxon>Pseudomonadota</taxon>
        <taxon>Alphaproteobacteria</taxon>
        <taxon>Hyphomicrobiales</taxon>
        <taxon>Ahrensiaceae</taxon>
        <taxon>Roseitalea</taxon>
    </lineage>
</organism>
<dbReference type="AlphaFoldDB" id="A0A4P6UZZ4"/>
<sequence length="60" mass="6320">MTRRIAAMSVAGLVIISAASPAIAARCTDYWNCEQAVRAWCNGSHPRADGDGDGIPCENV</sequence>
<keyword evidence="1" id="KW-0732">Signal</keyword>
<feature type="domain" description="Excalibur calcium-binding" evidence="2">
    <location>
        <begin position="25"/>
        <end position="58"/>
    </location>
</feature>
<dbReference type="OrthoDB" id="9805504at2"/>
<proteinExistence type="predicted"/>
<dbReference type="KEGG" id="rpod:E0E05_05620"/>
<gene>
    <name evidence="3" type="ORF">E0E05_05620</name>
</gene>
<feature type="signal peptide" evidence="1">
    <location>
        <begin position="1"/>
        <end position="24"/>
    </location>
</feature>
<dbReference type="InterPro" id="IPR008613">
    <property type="entry name" value="Excalibur_Ca-bd_domain"/>
</dbReference>
<reference evidence="3 4" key="1">
    <citation type="journal article" date="2017" name="Int. J. Syst. Evol. Microbiol.">
        <title>Roseitalea porphyridii gen. nov., sp. nov., isolated from a red alga, and reclassification of Hoeflea suaedae Chung et al. 2013 as Pseudohoeflea suaedae gen. nov., comb. nov.</title>
        <authorList>
            <person name="Hyeon J.W."/>
            <person name="Jeong S.E."/>
            <person name="Baek K."/>
            <person name="Jeon C.O."/>
        </authorList>
    </citation>
    <scope>NUCLEOTIDE SEQUENCE [LARGE SCALE GENOMIC DNA]</scope>
    <source>
        <strain evidence="3 4">MA7-20</strain>
    </source>
</reference>
<evidence type="ECO:0000313" key="3">
    <source>
        <dbReference type="EMBL" id="QBK30123.1"/>
    </source>
</evidence>